<dbReference type="Pfam" id="PF03372">
    <property type="entry name" value="Exo_endo_phos"/>
    <property type="match status" value="1"/>
</dbReference>
<dbReference type="EMBL" id="JAAVVJ010000012">
    <property type="protein sequence ID" value="KAF7211598.1"/>
    <property type="molecule type" value="Genomic_DNA"/>
</dbReference>
<evidence type="ECO:0000313" key="3">
    <source>
        <dbReference type="EMBL" id="KAF7211598.1"/>
    </source>
</evidence>
<feature type="compositionally biased region" description="Pro residues" evidence="1">
    <location>
        <begin position="237"/>
        <end position="269"/>
    </location>
</feature>
<dbReference type="InterPro" id="IPR036691">
    <property type="entry name" value="Endo/exonu/phosph_ase_sf"/>
</dbReference>
<evidence type="ECO:0000259" key="2">
    <source>
        <dbReference type="Pfam" id="PF03372"/>
    </source>
</evidence>
<feature type="compositionally biased region" description="Polar residues" evidence="1">
    <location>
        <begin position="373"/>
        <end position="382"/>
    </location>
</feature>
<organism evidence="3 4">
    <name type="scientific">Nothobranchius furzeri</name>
    <name type="common">Turquoise killifish</name>
    <dbReference type="NCBI Taxonomy" id="105023"/>
    <lineage>
        <taxon>Eukaryota</taxon>
        <taxon>Metazoa</taxon>
        <taxon>Chordata</taxon>
        <taxon>Craniata</taxon>
        <taxon>Vertebrata</taxon>
        <taxon>Euteleostomi</taxon>
        <taxon>Actinopterygii</taxon>
        <taxon>Neopterygii</taxon>
        <taxon>Teleostei</taxon>
        <taxon>Neoteleostei</taxon>
        <taxon>Acanthomorphata</taxon>
        <taxon>Ovalentaria</taxon>
        <taxon>Atherinomorphae</taxon>
        <taxon>Cyprinodontiformes</taxon>
        <taxon>Nothobranchiidae</taxon>
        <taxon>Nothobranchius</taxon>
    </lineage>
</organism>
<name>A0A9D3BM63_NOTFU</name>
<dbReference type="SUPFAM" id="SSF56219">
    <property type="entry name" value="DNase I-like"/>
    <property type="match status" value="1"/>
</dbReference>
<dbReference type="OMA" id="HESIRIP"/>
<feature type="compositionally biased region" description="Low complexity" evidence="1">
    <location>
        <begin position="227"/>
        <end position="236"/>
    </location>
</feature>
<dbReference type="GO" id="GO:0003824">
    <property type="term" value="F:catalytic activity"/>
    <property type="evidence" value="ECO:0007669"/>
    <property type="project" value="InterPro"/>
</dbReference>
<evidence type="ECO:0000313" key="4">
    <source>
        <dbReference type="Proteomes" id="UP000822369"/>
    </source>
</evidence>
<feature type="region of interest" description="Disordered" evidence="1">
    <location>
        <begin position="1"/>
        <end position="20"/>
    </location>
</feature>
<accession>A0A9D3BM63</accession>
<feature type="domain" description="Endonuclease/exonuclease/phosphatase" evidence="2">
    <location>
        <begin position="450"/>
        <end position="587"/>
    </location>
</feature>
<gene>
    <name evidence="3" type="ORF">G4P62_019312</name>
</gene>
<dbReference type="InterPro" id="IPR005135">
    <property type="entry name" value="Endo/exonuclease/phosphatase"/>
</dbReference>
<evidence type="ECO:0000256" key="1">
    <source>
        <dbReference type="SAM" id="MobiDB-lite"/>
    </source>
</evidence>
<dbReference type="Proteomes" id="UP000822369">
    <property type="component" value="Chromosome 12"/>
</dbReference>
<dbReference type="AlphaFoldDB" id="A0A9D3BM63"/>
<reference evidence="3" key="1">
    <citation type="submission" date="2020-03" db="EMBL/GenBank/DDBJ databases">
        <title>Intra-Species Differences in Population Size shape Life History and Genome Evolution.</title>
        <authorList>
            <person name="Willemsen D."/>
            <person name="Cui R."/>
            <person name="Valenzano D.R."/>
        </authorList>
    </citation>
    <scope>NUCLEOTIDE SEQUENCE</scope>
    <source>
        <strain evidence="3">GRZ</strain>
        <tissue evidence="3">Whole</tissue>
    </source>
</reference>
<protein>
    <submittedName>
        <fullName evidence="3">Leucine-rich repeat extensin-like protein 1</fullName>
    </submittedName>
</protein>
<feature type="compositionally biased region" description="Pro residues" evidence="1">
    <location>
        <begin position="277"/>
        <end position="304"/>
    </location>
</feature>
<dbReference type="Gene3D" id="3.60.10.10">
    <property type="entry name" value="Endonuclease/exonuclease/phosphatase"/>
    <property type="match status" value="1"/>
</dbReference>
<dbReference type="PANTHER" id="PTHR33776">
    <property type="entry name" value="ENDO/EXONUCLEASE/PHOSPHATASE DOMAIN-CONTAINING PROTEIN"/>
    <property type="match status" value="1"/>
</dbReference>
<feature type="compositionally biased region" description="Pro residues" evidence="1">
    <location>
        <begin position="191"/>
        <end position="226"/>
    </location>
</feature>
<proteinExistence type="predicted"/>
<dbReference type="PRINTS" id="PR01217">
    <property type="entry name" value="PRICHEXTENSN"/>
</dbReference>
<feature type="compositionally biased region" description="Pro residues" evidence="1">
    <location>
        <begin position="333"/>
        <end position="365"/>
    </location>
</feature>
<dbReference type="KEGG" id="nfu:107372703"/>
<dbReference type="PANTHER" id="PTHR33776:SF3">
    <property type="entry name" value="PHD-TYPE DOMAIN-CONTAINING PROTEIN"/>
    <property type="match status" value="1"/>
</dbReference>
<comment type="caution">
    <text evidence="3">The sequence shown here is derived from an EMBL/GenBank/DDBJ whole genome shotgun (WGS) entry which is preliminary data.</text>
</comment>
<sequence>MLYTRIPDYGHARPPQDEQEQAFTGRPLLGVFNIMLMLLLVGDVELNPGPQPLIGLAPWLAGPVLTGPQPLQVVLATLPARPPLPLAGPLPLLSGYLHLLAGQSQLPAGPQPLFAGSSPLLAGLPLLLAGSAPCLAGPPPLLPGPSPLLHGPPLKLHRLPPLLSRPSPLLCGLPPQLHGPPPQLHGLPPLLHEPPPPLHGPSPQLHGPPPQLHGPPPLLHGPPPPLHGLSPLLHGPLPTPARPQPPPAGLQPIPAGPQPIPAGPTPIPAEPQSSPAGPQPPPAGLQPIPAGPQPIPAGPTPIPAEPQSSPAGPQPLFVRPQPTSASPQLIPAGPKPPPAGPQPAPARPQPIPAGPQPSPARPQLPPDGLHSSPAGSQSTSRRNALFNRHRITKITTSATYGYGSRQTFPKGHRNPVLKRHRITKIFRTLNQAKVVWDLQSRVKGLLGGHLNIRSMRPKREQLEHLLCNSLIDFLGLSETWLNRSSPEVIVKMPNYNVFRKDIESGRGGGVLIYVRISLKCTKIEWPSHINLECVGVEISLSETTSFIVVCVYRKPTAYNYFYDQLNLLLNHCGKTKEIILLGDFNIKWDIKKEHSNLKQITDYFNLTQIIKNPTRITNQSETLIDLLFTNRAERITKT</sequence>
<feature type="region of interest" description="Disordered" evidence="1">
    <location>
        <begin position="173"/>
        <end position="389"/>
    </location>
</feature>